<evidence type="ECO:0000313" key="3">
    <source>
        <dbReference type="EMBL" id="TMQ61847.1"/>
    </source>
</evidence>
<proteinExistence type="predicted"/>
<feature type="transmembrane region" description="Helical" evidence="1">
    <location>
        <begin position="142"/>
        <end position="161"/>
    </location>
</feature>
<sequence>MGPIWLTAKTVRVRALPEDPRHFDDASDAAQATIRPGVTTRVFLDLRPRVMLRSTPEPAQVFRAPLAGPDSLLGETPLAVSPLLLEGNRFRFHASDHADTAVSGDSLLDMGQASGSASVSMRRVAQTLAAPARRPPVYRRPWVQWSLVGVGAGLTGAAALLRREGDQWYDRYLESSDRRVLDAYFDRAVHYDHLSLLSLGVGQVLFTGGLFLLVSGSGR</sequence>
<comment type="caution">
    <text evidence="3">The sequence shown here is derived from an EMBL/GenBank/DDBJ whole genome shotgun (WGS) entry which is preliminary data.</text>
</comment>
<keyword evidence="1" id="KW-0472">Membrane</keyword>
<keyword evidence="1" id="KW-1133">Transmembrane helix</keyword>
<dbReference type="Proteomes" id="UP000319829">
    <property type="component" value="Unassembled WGS sequence"/>
</dbReference>
<dbReference type="EMBL" id="VBOX01000089">
    <property type="protein sequence ID" value="TMQ61847.1"/>
    <property type="molecule type" value="Genomic_DNA"/>
</dbReference>
<protein>
    <submittedName>
        <fullName evidence="3">Uncharacterized protein</fullName>
    </submittedName>
</protein>
<name>A0A538TE13_UNCEI</name>
<dbReference type="AlphaFoldDB" id="A0A538TE13"/>
<dbReference type="Proteomes" id="UP000317366">
    <property type="component" value="Unassembled WGS sequence"/>
</dbReference>
<organism evidence="3 4">
    <name type="scientific">Eiseniibacteriota bacterium</name>
    <dbReference type="NCBI Taxonomy" id="2212470"/>
    <lineage>
        <taxon>Bacteria</taxon>
        <taxon>Candidatus Eiseniibacteriota</taxon>
    </lineage>
</organism>
<gene>
    <name evidence="2" type="ORF">E6K74_02115</name>
    <name evidence="3" type="ORF">E6K77_09135</name>
</gene>
<accession>A0A538TE13</accession>
<evidence type="ECO:0000313" key="5">
    <source>
        <dbReference type="Proteomes" id="UP000319829"/>
    </source>
</evidence>
<evidence type="ECO:0000256" key="1">
    <source>
        <dbReference type="SAM" id="Phobius"/>
    </source>
</evidence>
<feature type="transmembrane region" description="Helical" evidence="1">
    <location>
        <begin position="194"/>
        <end position="214"/>
    </location>
</feature>
<reference evidence="4 5" key="1">
    <citation type="journal article" date="2019" name="Nat. Microbiol.">
        <title>Mediterranean grassland soil C-N compound turnover is dependent on rainfall and depth, and is mediated by genomically divergent microorganisms.</title>
        <authorList>
            <person name="Diamond S."/>
            <person name="Andeer P.F."/>
            <person name="Li Z."/>
            <person name="Crits-Christoph A."/>
            <person name="Burstein D."/>
            <person name="Anantharaman K."/>
            <person name="Lane K.R."/>
            <person name="Thomas B.C."/>
            <person name="Pan C."/>
            <person name="Northen T.R."/>
            <person name="Banfield J.F."/>
        </authorList>
    </citation>
    <scope>NUCLEOTIDE SEQUENCE [LARGE SCALE GENOMIC DNA]</scope>
    <source>
        <strain evidence="2">WS_4</strain>
        <strain evidence="3">WS_7</strain>
    </source>
</reference>
<evidence type="ECO:0000313" key="4">
    <source>
        <dbReference type="Proteomes" id="UP000317366"/>
    </source>
</evidence>
<dbReference type="EMBL" id="VBOU01000014">
    <property type="protein sequence ID" value="TMQ55785.1"/>
    <property type="molecule type" value="Genomic_DNA"/>
</dbReference>
<keyword evidence="1" id="KW-0812">Transmembrane</keyword>
<evidence type="ECO:0000313" key="2">
    <source>
        <dbReference type="EMBL" id="TMQ55785.1"/>
    </source>
</evidence>